<evidence type="ECO:0000313" key="2">
    <source>
        <dbReference type="EMBL" id="TDT43520.1"/>
    </source>
</evidence>
<dbReference type="OrthoDB" id="8434755at2"/>
<comment type="caution">
    <text evidence="2">The sequence shown here is derived from an EMBL/GenBank/DDBJ whole genome shotgun (WGS) entry which is preliminary data.</text>
</comment>
<proteinExistence type="predicted"/>
<protein>
    <submittedName>
        <fullName evidence="2">Uncharacterized protein</fullName>
    </submittedName>
</protein>
<dbReference type="Proteomes" id="UP000295830">
    <property type="component" value="Unassembled WGS sequence"/>
</dbReference>
<accession>A0A4R7JYD6</accession>
<dbReference type="AlphaFoldDB" id="A0A4R7JYD6"/>
<evidence type="ECO:0000256" key="1">
    <source>
        <dbReference type="SAM" id="MobiDB-lite"/>
    </source>
</evidence>
<keyword evidence="3" id="KW-1185">Reference proteome</keyword>
<sequence length="202" mass="22980">MQEDRLTWLLRKGMLALPVILVLALARCGGDTAGSGEETTTEESSEPNASQQATEPEPEPEPEKQDTQAQTGDSTKKRDPEEFTAGEIKAAMREHIENRTQMGNPGVFEITDPRTSQTLELRFQKIHDPVRTMGDGHYFACTNFAAIGDPYKTYDLDFWLQVHDGELVVYEENVHKLPVHEHGEWVQQPRYNFVNDRINLLR</sequence>
<reference evidence="2 3" key="1">
    <citation type="submission" date="2019-03" db="EMBL/GenBank/DDBJ databases">
        <title>Genomic Encyclopedia of Type Strains, Phase IV (KMG-IV): sequencing the most valuable type-strain genomes for metagenomic binning, comparative biology and taxonomic classification.</title>
        <authorList>
            <person name="Goeker M."/>
        </authorList>
    </citation>
    <scope>NUCLEOTIDE SEQUENCE [LARGE SCALE GENOMIC DNA]</scope>
    <source>
        <strain evidence="2 3">DSM 15505</strain>
    </source>
</reference>
<gene>
    <name evidence="2" type="ORF">DES49_1338</name>
</gene>
<dbReference type="RefSeq" id="WP_133735585.1">
    <property type="nucleotide sequence ID" value="NZ_SOAX01000002.1"/>
</dbReference>
<feature type="region of interest" description="Disordered" evidence="1">
    <location>
        <begin position="31"/>
        <end position="83"/>
    </location>
</feature>
<name>A0A4R7JYD6_9GAMM</name>
<organism evidence="2 3">
    <name type="scientific">Halospina denitrificans</name>
    <dbReference type="NCBI Taxonomy" id="332522"/>
    <lineage>
        <taxon>Bacteria</taxon>
        <taxon>Pseudomonadati</taxon>
        <taxon>Pseudomonadota</taxon>
        <taxon>Gammaproteobacteria</taxon>
        <taxon>Halospina</taxon>
    </lineage>
</organism>
<evidence type="ECO:0000313" key="3">
    <source>
        <dbReference type="Proteomes" id="UP000295830"/>
    </source>
</evidence>
<dbReference type="EMBL" id="SOAX01000002">
    <property type="protein sequence ID" value="TDT43520.1"/>
    <property type="molecule type" value="Genomic_DNA"/>
</dbReference>